<dbReference type="GO" id="GO:0006004">
    <property type="term" value="P:fucose metabolic process"/>
    <property type="evidence" value="ECO:0007669"/>
    <property type="project" value="InterPro"/>
</dbReference>
<dbReference type="SMART" id="SM00812">
    <property type="entry name" value="Alpha_L_fucos"/>
    <property type="match status" value="1"/>
</dbReference>
<sequence>MNSLVPRFGDGRDWWFAHRYGMFVHWGLYSLHGWHEQEQWRRRVPRSEYQKLQAQWNPVKFNPEAWLDLAQEAGMEYLCVTTKHHDGFCLWDTKLTRYNTMNTPYGKDIVRQLADACHKRRFPLCLYYSIADWHHPNYPNQGRHHEIPAQPEDSPDLLAYTEFVRGQVRELCTQYGELHGFWWDMNVDLHRDPSINALIRQLQPKAVINDRGYDDGDFGTPERDYESKVDFARRVEACQSVGMESWSWRKGEDYYTDRHLMRSIAKFRARDANYLLNVGPKGDGTIPTESAGIVRRLGKWYHTVREAFDGTTPCTELSANKSILLTRKNNTLYVVCHTDLVGSALKLKPLTLTPTRATLLNTGKPVSFSLELAPSDHVEHEGYLRLTGLPTNELSATVPVIKLEFDHPLPTTPFAKPEGVASLSEPGEVKRPGDVRIR</sequence>
<comment type="function">
    <text evidence="1">Alpha-L-fucosidase is responsible for hydrolyzing the alpha-1,6-linked fucose joined to the reducing-end N-acetylglucosamine of the carbohydrate moieties of glycoproteins.</text>
</comment>
<comment type="caution">
    <text evidence="10">The sequence shown here is derived from an EMBL/GenBank/DDBJ whole genome shotgun (WGS) entry which is preliminary data.</text>
</comment>
<comment type="similarity">
    <text evidence="2">Belongs to the glycosyl hydrolase 29 family.</text>
</comment>
<evidence type="ECO:0000256" key="3">
    <source>
        <dbReference type="ARBA" id="ARBA00012662"/>
    </source>
</evidence>
<evidence type="ECO:0000256" key="1">
    <source>
        <dbReference type="ARBA" id="ARBA00004071"/>
    </source>
</evidence>
<accession>A0A7W9STR0</accession>
<evidence type="ECO:0000256" key="4">
    <source>
        <dbReference type="ARBA" id="ARBA00022729"/>
    </source>
</evidence>
<evidence type="ECO:0000313" key="11">
    <source>
        <dbReference type="Proteomes" id="UP000520814"/>
    </source>
</evidence>
<dbReference type="PRINTS" id="PR00741">
    <property type="entry name" value="GLHYDRLASE29"/>
</dbReference>
<evidence type="ECO:0000256" key="8">
    <source>
        <dbReference type="SAM" id="MobiDB-lite"/>
    </source>
</evidence>
<keyword evidence="11" id="KW-1185">Reference proteome</keyword>
<evidence type="ECO:0000256" key="5">
    <source>
        <dbReference type="ARBA" id="ARBA00022801"/>
    </source>
</evidence>
<dbReference type="PANTHER" id="PTHR10030:SF37">
    <property type="entry name" value="ALPHA-L-FUCOSIDASE-RELATED"/>
    <property type="match status" value="1"/>
</dbReference>
<dbReference type="PIRSF" id="PIRSF001092">
    <property type="entry name" value="Alpha-L-fucosidase"/>
    <property type="match status" value="1"/>
</dbReference>
<dbReference type="Gene3D" id="3.20.20.80">
    <property type="entry name" value="Glycosidases"/>
    <property type="match status" value="1"/>
</dbReference>
<feature type="compositionally biased region" description="Basic and acidic residues" evidence="8">
    <location>
        <begin position="427"/>
        <end position="438"/>
    </location>
</feature>
<dbReference type="GO" id="GO:0016139">
    <property type="term" value="P:glycoside catabolic process"/>
    <property type="evidence" value="ECO:0007669"/>
    <property type="project" value="TreeGrafter"/>
</dbReference>
<evidence type="ECO:0000313" key="10">
    <source>
        <dbReference type="EMBL" id="MBB6052670.1"/>
    </source>
</evidence>
<dbReference type="InterPro" id="IPR057739">
    <property type="entry name" value="Glyco_hydro_29_N"/>
</dbReference>
<keyword evidence="6 10" id="KW-0326">Glycosidase</keyword>
<keyword evidence="5 10" id="KW-0378">Hydrolase</keyword>
<dbReference type="GO" id="GO:0004560">
    <property type="term" value="F:alpha-L-fucosidase activity"/>
    <property type="evidence" value="ECO:0007669"/>
    <property type="project" value="UniProtKB-EC"/>
</dbReference>
<dbReference type="EMBL" id="JACHGW010000004">
    <property type="protein sequence ID" value="MBB6052670.1"/>
    <property type="molecule type" value="Genomic_DNA"/>
</dbReference>
<dbReference type="RefSeq" id="WP_221290234.1">
    <property type="nucleotide sequence ID" value="NZ_JACHGW010000004.1"/>
</dbReference>
<reference evidence="10 11" key="1">
    <citation type="submission" date="2020-08" db="EMBL/GenBank/DDBJ databases">
        <title>Genomic Encyclopedia of Type Strains, Phase IV (KMG-IV): sequencing the most valuable type-strain genomes for metagenomic binning, comparative biology and taxonomic classification.</title>
        <authorList>
            <person name="Goeker M."/>
        </authorList>
    </citation>
    <scope>NUCLEOTIDE SEQUENCE [LARGE SCALE GENOMIC DNA]</scope>
    <source>
        <strain evidence="10 11">DSM 23562</strain>
    </source>
</reference>
<gene>
    <name evidence="10" type="ORF">HNQ39_004491</name>
</gene>
<organism evidence="10 11">
    <name type="scientific">Armatimonas rosea</name>
    <dbReference type="NCBI Taxonomy" id="685828"/>
    <lineage>
        <taxon>Bacteria</taxon>
        <taxon>Bacillati</taxon>
        <taxon>Armatimonadota</taxon>
        <taxon>Armatimonadia</taxon>
        <taxon>Armatimonadales</taxon>
        <taxon>Armatimonadaceae</taxon>
        <taxon>Armatimonas</taxon>
    </lineage>
</organism>
<name>A0A7W9STR0_ARMRO</name>
<feature type="site" description="May be important for catalysis" evidence="7">
    <location>
        <position position="238"/>
    </location>
</feature>
<dbReference type="AlphaFoldDB" id="A0A7W9STR0"/>
<protein>
    <recommendedName>
        <fullName evidence="3">alpha-L-fucosidase</fullName>
        <ecNumber evidence="3">3.2.1.51</ecNumber>
    </recommendedName>
</protein>
<dbReference type="InterPro" id="IPR017853">
    <property type="entry name" value="GH"/>
</dbReference>
<proteinExistence type="inferred from homology"/>
<evidence type="ECO:0000259" key="9">
    <source>
        <dbReference type="Pfam" id="PF01120"/>
    </source>
</evidence>
<evidence type="ECO:0000256" key="6">
    <source>
        <dbReference type="ARBA" id="ARBA00023295"/>
    </source>
</evidence>
<dbReference type="SUPFAM" id="SSF51445">
    <property type="entry name" value="(Trans)glycosidases"/>
    <property type="match status" value="1"/>
</dbReference>
<dbReference type="PANTHER" id="PTHR10030">
    <property type="entry name" value="ALPHA-L-FUCOSIDASE"/>
    <property type="match status" value="1"/>
</dbReference>
<dbReference type="Pfam" id="PF01120">
    <property type="entry name" value="Alpha_L_fucos"/>
    <property type="match status" value="1"/>
</dbReference>
<feature type="region of interest" description="Disordered" evidence="8">
    <location>
        <begin position="415"/>
        <end position="438"/>
    </location>
</feature>
<dbReference type="GO" id="GO:0005764">
    <property type="term" value="C:lysosome"/>
    <property type="evidence" value="ECO:0007669"/>
    <property type="project" value="TreeGrafter"/>
</dbReference>
<dbReference type="InterPro" id="IPR000933">
    <property type="entry name" value="Glyco_hydro_29"/>
</dbReference>
<dbReference type="EC" id="3.2.1.51" evidence="3"/>
<feature type="domain" description="Glycoside hydrolase family 29 N-terminal" evidence="9">
    <location>
        <begin position="13"/>
        <end position="302"/>
    </location>
</feature>
<evidence type="ECO:0000256" key="7">
    <source>
        <dbReference type="PIRSR" id="PIRSR001092-1"/>
    </source>
</evidence>
<keyword evidence="4" id="KW-0732">Signal</keyword>
<dbReference type="Proteomes" id="UP000520814">
    <property type="component" value="Unassembled WGS sequence"/>
</dbReference>
<evidence type="ECO:0000256" key="2">
    <source>
        <dbReference type="ARBA" id="ARBA00007951"/>
    </source>
</evidence>
<dbReference type="InterPro" id="IPR016286">
    <property type="entry name" value="FUC_metazoa-typ"/>
</dbReference>